<organism evidence="1 2">
    <name type="scientific">Hyalomma asiaticum</name>
    <name type="common">Tick</name>
    <dbReference type="NCBI Taxonomy" id="266040"/>
    <lineage>
        <taxon>Eukaryota</taxon>
        <taxon>Metazoa</taxon>
        <taxon>Ecdysozoa</taxon>
        <taxon>Arthropoda</taxon>
        <taxon>Chelicerata</taxon>
        <taxon>Arachnida</taxon>
        <taxon>Acari</taxon>
        <taxon>Parasitiformes</taxon>
        <taxon>Ixodida</taxon>
        <taxon>Ixodoidea</taxon>
        <taxon>Ixodidae</taxon>
        <taxon>Hyalomminae</taxon>
        <taxon>Hyalomma</taxon>
    </lineage>
</organism>
<reference evidence="1" key="1">
    <citation type="submission" date="2020-05" db="EMBL/GenBank/DDBJ databases">
        <title>Large-scale comparative analyses of tick genomes elucidate their genetic diversity and vector capacities.</title>
        <authorList>
            <person name="Jia N."/>
            <person name="Wang J."/>
            <person name="Shi W."/>
            <person name="Du L."/>
            <person name="Sun Y."/>
            <person name="Zhan W."/>
            <person name="Jiang J."/>
            <person name="Wang Q."/>
            <person name="Zhang B."/>
            <person name="Ji P."/>
            <person name="Sakyi L.B."/>
            <person name="Cui X."/>
            <person name="Yuan T."/>
            <person name="Jiang B."/>
            <person name="Yang W."/>
            <person name="Lam T.T.-Y."/>
            <person name="Chang Q."/>
            <person name="Ding S."/>
            <person name="Wang X."/>
            <person name="Zhu J."/>
            <person name="Ruan X."/>
            <person name="Zhao L."/>
            <person name="Wei J."/>
            <person name="Que T."/>
            <person name="Du C."/>
            <person name="Cheng J."/>
            <person name="Dai P."/>
            <person name="Han X."/>
            <person name="Huang E."/>
            <person name="Gao Y."/>
            <person name="Liu J."/>
            <person name="Shao H."/>
            <person name="Ye R."/>
            <person name="Li L."/>
            <person name="Wei W."/>
            <person name="Wang X."/>
            <person name="Wang C."/>
            <person name="Yang T."/>
            <person name="Huo Q."/>
            <person name="Li W."/>
            <person name="Guo W."/>
            <person name="Chen H."/>
            <person name="Zhou L."/>
            <person name="Ni X."/>
            <person name="Tian J."/>
            <person name="Zhou Y."/>
            <person name="Sheng Y."/>
            <person name="Liu T."/>
            <person name="Pan Y."/>
            <person name="Xia L."/>
            <person name="Li J."/>
            <person name="Zhao F."/>
            <person name="Cao W."/>
        </authorList>
    </citation>
    <scope>NUCLEOTIDE SEQUENCE</scope>
    <source>
        <strain evidence="1">Hyas-2018</strain>
    </source>
</reference>
<evidence type="ECO:0000313" key="2">
    <source>
        <dbReference type="Proteomes" id="UP000821845"/>
    </source>
</evidence>
<gene>
    <name evidence="1" type="ORF">HPB50_014178</name>
</gene>
<evidence type="ECO:0000313" key="1">
    <source>
        <dbReference type="EMBL" id="KAH6936147.1"/>
    </source>
</evidence>
<proteinExistence type="predicted"/>
<dbReference type="EMBL" id="CM023483">
    <property type="protein sequence ID" value="KAH6936147.1"/>
    <property type="molecule type" value="Genomic_DNA"/>
</dbReference>
<keyword evidence="2" id="KW-1185">Reference proteome</keyword>
<accession>A0ACB7SQ22</accession>
<dbReference type="Proteomes" id="UP000821845">
    <property type="component" value="Chromosome 3"/>
</dbReference>
<name>A0ACB7SQ22_HYAAI</name>
<comment type="caution">
    <text evidence="1">The sequence shown here is derived from an EMBL/GenBank/DDBJ whole genome shotgun (WGS) entry which is preliminary data.</text>
</comment>
<sequence length="387" mass="43162">MDIHQDNAKNSHGSAEEEGWHVVQRERNRRAGNNKESDANDDYNNNAEAGSKAKAQTRNHARLLVRIQKTSRMPRLPAGDYKVVIRPRGGLSVAQLAFEERESDVICPNKTQNILVVSTPDPDRADQYRQIKQITERHGARSGGVRDSTRGYIQGSHKRDSSGPRCIEFCWGALQPPAVQWKVSARGAALMIAAVPAPENPTVITAKRLGNTTAVIVLFSGNKAPSSVCYAGVITRCTLYRKQIDFCKQCNRIGHRSDVCPNPNDRLCPGGHTCVPKCRMCGRDHATGDRNCKAKYKKPFIIKQRQWARIQDDHREAPPQARGRSRSRSRSRERQRSRSTTRGSTPGRARSRSRSTSKGPPNKVSWADKAREPRPAETGESVKHHGN</sequence>
<protein>
    <submittedName>
        <fullName evidence="1">Uncharacterized protein</fullName>
    </submittedName>
</protein>